<evidence type="ECO:0000256" key="7">
    <source>
        <dbReference type="ARBA" id="ARBA00023170"/>
    </source>
</evidence>
<evidence type="ECO:0000256" key="2">
    <source>
        <dbReference type="ARBA" id="ARBA00022448"/>
    </source>
</evidence>
<dbReference type="GO" id="GO:0016020">
    <property type="term" value="C:membrane"/>
    <property type="evidence" value="ECO:0007669"/>
    <property type="project" value="UniProtKB-SubCell"/>
</dbReference>
<proteinExistence type="predicted"/>
<dbReference type="Gene3D" id="1.10.287.70">
    <property type="match status" value="1"/>
</dbReference>
<evidence type="ECO:0000256" key="1">
    <source>
        <dbReference type="ARBA" id="ARBA00004141"/>
    </source>
</evidence>
<comment type="caution">
    <text evidence="14">The sequence shown here is derived from an EMBL/GenBank/DDBJ whole genome shotgun (WGS) entry which is preliminary data.</text>
</comment>
<evidence type="ECO:0000259" key="12">
    <source>
        <dbReference type="Pfam" id="PF00060"/>
    </source>
</evidence>
<dbReference type="InterPro" id="IPR019594">
    <property type="entry name" value="Glu/Gly-bd"/>
</dbReference>
<dbReference type="Gene3D" id="3.40.190.10">
    <property type="entry name" value="Periplasmic binding protein-like II"/>
    <property type="match status" value="1"/>
</dbReference>
<evidence type="ECO:0000256" key="8">
    <source>
        <dbReference type="ARBA" id="ARBA00023180"/>
    </source>
</evidence>
<comment type="subcellular location">
    <subcellularLocation>
        <location evidence="1">Membrane</location>
        <topology evidence="1">Multi-pass membrane protein</topology>
    </subcellularLocation>
</comment>
<evidence type="ECO:0000256" key="11">
    <source>
        <dbReference type="SAM" id="Phobius"/>
    </source>
</evidence>
<evidence type="ECO:0000256" key="6">
    <source>
        <dbReference type="ARBA" id="ARBA00023136"/>
    </source>
</evidence>
<keyword evidence="9" id="KW-1071">Ligand-gated ion channel</keyword>
<keyword evidence="7" id="KW-0675">Receptor</keyword>
<evidence type="ECO:0000256" key="3">
    <source>
        <dbReference type="ARBA" id="ARBA00022692"/>
    </source>
</evidence>
<dbReference type="Proteomes" id="UP000271974">
    <property type="component" value="Unassembled WGS sequence"/>
</dbReference>
<keyword evidence="3 11" id="KW-0812">Transmembrane</keyword>
<dbReference type="InterPro" id="IPR015683">
    <property type="entry name" value="Ionotropic_Glu_rcpt"/>
</dbReference>
<keyword evidence="2" id="KW-0813">Transport</keyword>
<evidence type="ECO:0008006" key="16">
    <source>
        <dbReference type="Google" id="ProtNLM"/>
    </source>
</evidence>
<keyword evidence="4 11" id="KW-1133">Transmembrane helix</keyword>
<keyword evidence="6 11" id="KW-0472">Membrane</keyword>
<dbReference type="GO" id="GO:0015276">
    <property type="term" value="F:ligand-gated monoatomic ion channel activity"/>
    <property type="evidence" value="ECO:0007669"/>
    <property type="project" value="InterPro"/>
</dbReference>
<accession>A0A3S1A4S6</accession>
<evidence type="ECO:0000313" key="15">
    <source>
        <dbReference type="Proteomes" id="UP000271974"/>
    </source>
</evidence>
<feature type="transmembrane region" description="Helical" evidence="11">
    <location>
        <begin position="112"/>
        <end position="138"/>
    </location>
</feature>
<name>A0A3S1A4S6_ELYCH</name>
<keyword evidence="15" id="KW-1185">Reference proteome</keyword>
<feature type="non-terminal residue" evidence="14">
    <location>
        <position position="173"/>
    </location>
</feature>
<feature type="domain" description="Ionotropic glutamate receptor L-glutamate and glycine-binding" evidence="13">
    <location>
        <begin position="4"/>
        <end position="41"/>
    </location>
</feature>
<dbReference type="AlphaFoldDB" id="A0A3S1A4S6"/>
<dbReference type="PANTHER" id="PTHR18966">
    <property type="entry name" value="IONOTROPIC GLUTAMATE RECEPTOR"/>
    <property type="match status" value="1"/>
</dbReference>
<dbReference type="InterPro" id="IPR001320">
    <property type="entry name" value="Iontro_rcpt_C"/>
</dbReference>
<dbReference type="OrthoDB" id="5984008at2759"/>
<sequence length="173" mass="19182">MTFQRAAFGVGPVSLMSERKEVVDFTTPFAQEGVTFMMRKPGPDPNAVFQLFRPFQPVVWLCLGLMTTVFVLAIFIVERASPFSGQRRGVWECIWAVYGYSVGQGYSSSARLVLGTFWIVIIIVTSTYTADLAAVLTVKTQQEPINSIIELAGQSEIMPLIEMGSNLETLFLV</sequence>
<dbReference type="Pfam" id="PF10613">
    <property type="entry name" value="Lig_chan-Glu_bd"/>
    <property type="match status" value="1"/>
</dbReference>
<gene>
    <name evidence="14" type="ORF">EGW08_009499</name>
</gene>
<evidence type="ECO:0000259" key="13">
    <source>
        <dbReference type="Pfam" id="PF10613"/>
    </source>
</evidence>
<feature type="transmembrane region" description="Helical" evidence="11">
    <location>
        <begin position="58"/>
        <end position="77"/>
    </location>
</feature>
<keyword evidence="10" id="KW-0407">Ion channel</keyword>
<evidence type="ECO:0000256" key="9">
    <source>
        <dbReference type="ARBA" id="ARBA00023286"/>
    </source>
</evidence>
<evidence type="ECO:0000256" key="5">
    <source>
        <dbReference type="ARBA" id="ARBA00023065"/>
    </source>
</evidence>
<protein>
    <recommendedName>
        <fullName evidence="16">Ionotropic glutamate receptor C-terminal domain-containing protein</fullName>
    </recommendedName>
</protein>
<evidence type="ECO:0000313" key="14">
    <source>
        <dbReference type="EMBL" id="RUS82719.1"/>
    </source>
</evidence>
<dbReference type="Pfam" id="PF00060">
    <property type="entry name" value="Lig_chan"/>
    <property type="match status" value="1"/>
</dbReference>
<dbReference type="EMBL" id="RQTK01000274">
    <property type="protein sequence ID" value="RUS82719.1"/>
    <property type="molecule type" value="Genomic_DNA"/>
</dbReference>
<evidence type="ECO:0000256" key="10">
    <source>
        <dbReference type="ARBA" id="ARBA00023303"/>
    </source>
</evidence>
<keyword evidence="8" id="KW-0325">Glycoprotein</keyword>
<dbReference type="STRING" id="188477.A0A3S1A4S6"/>
<keyword evidence="5" id="KW-0406">Ion transport</keyword>
<dbReference type="SUPFAM" id="SSF53850">
    <property type="entry name" value="Periplasmic binding protein-like II"/>
    <property type="match status" value="1"/>
</dbReference>
<feature type="domain" description="Ionotropic glutamate receptor C-terminal" evidence="12">
    <location>
        <begin position="59"/>
        <end position="155"/>
    </location>
</feature>
<organism evidence="14 15">
    <name type="scientific">Elysia chlorotica</name>
    <name type="common">Eastern emerald elysia</name>
    <name type="synonym">Sea slug</name>
    <dbReference type="NCBI Taxonomy" id="188477"/>
    <lineage>
        <taxon>Eukaryota</taxon>
        <taxon>Metazoa</taxon>
        <taxon>Spiralia</taxon>
        <taxon>Lophotrochozoa</taxon>
        <taxon>Mollusca</taxon>
        <taxon>Gastropoda</taxon>
        <taxon>Heterobranchia</taxon>
        <taxon>Euthyneura</taxon>
        <taxon>Panpulmonata</taxon>
        <taxon>Sacoglossa</taxon>
        <taxon>Placobranchoidea</taxon>
        <taxon>Plakobranchidae</taxon>
        <taxon>Elysia</taxon>
    </lineage>
</organism>
<reference evidence="14 15" key="1">
    <citation type="submission" date="2019-01" db="EMBL/GenBank/DDBJ databases">
        <title>A draft genome assembly of the solar-powered sea slug Elysia chlorotica.</title>
        <authorList>
            <person name="Cai H."/>
            <person name="Li Q."/>
            <person name="Fang X."/>
            <person name="Li J."/>
            <person name="Curtis N.E."/>
            <person name="Altenburger A."/>
            <person name="Shibata T."/>
            <person name="Feng M."/>
            <person name="Maeda T."/>
            <person name="Schwartz J.A."/>
            <person name="Shigenobu S."/>
            <person name="Lundholm N."/>
            <person name="Nishiyama T."/>
            <person name="Yang H."/>
            <person name="Hasebe M."/>
            <person name="Li S."/>
            <person name="Pierce S.K."/>
            <person name="Wang J."/>
        </authorList>
    </citation>
    <scope>NUCLEOTIDE SEQUENCE [LARGE SCALE GENOMIC DNA]</scope>
    <source>
        <strain evidence="14">EC2010</strain>
        <tissue evidence="14">Whole organism of an adult</tissue>
    </source>
</reference>
<evidence type="ECO:0000256" key="4">
    <source>
        <dbReference type="ARBA" id="ARBA00022989"/>
    </source>
</evidence>